<dbReference type="PANTHER" id="PTHR31293:SF12">
    <property type="entry name" value="RNI-LIKE SUPERFAMILY PROTEIN"/>
    <property type="match status" value="1"/>
</dbReference>
<evidence type="ECO:0000313" key="1">
    <source>
        <dbReference type="EMBL" id="CAI9088751.1"/>
    </source>
</evidence>
<dbReference type="PANTHER" id="PTHR31293">
    <property type="entry name" value="RNI-LIKE SUPERFAMILY PROTEIN"/>
    <property type="match status" value="1"/>
</dbReference>
<dbReference type="EMBL" id="OX459118">
    <property type="protein sequence ID" value="CAI9088751.1"/>
    <property type="molecule type" value="Genomic_DNA"/>
</dbReference>
<accession>A0AAV1BZD8</accession>
<dbReference type="Proteomes" id="UP001161247">
    <property type="component" value="Chromosome 1"/>
</dbReference>
<organism evidence="1 2">
    <name type="scientific">Oldenlandia corymbosa var. corymbosa</name>
    <dbReference type="NCBI Taxonomy" id="529605"/>
    <lineage>
        <taxon>Eukaryota</taxon>
        <taxon>Viridiplantae</taxon>
        <taxon>Streptophyta</taxon>
        <taxon>Embryophyta</taxon>
        <taxon>Tracheophyta</taxon>
        <taxon>Spermatophyta</taxon>
        <taxon>Magnoliopsida</taxon>
        <taxon>eudicotyledons</taxon>
        <taxon>Gunneridae</taxon>
        <taxon>Pentapetalae</taxon>
        <taxon>asterids</taxon>
        <taxon>lamiids</taxon>
        <taxon>Gentianales</taxon>
        <taxon>Rubiaceae</taxon>
        <taxon>Rubioideae</taxon>
        <taxon>Spermacoceae</taxon>
        <taxon>Hedyotis-Oldenlandia complex</taxon>
        <taxon>Oldenlandia</taxon>
    </lineage>
</organism>
<gene>
    <name evidence="1" type="ORF">OLC1_LOCUS1253</name>
</gene>
<name>A0AAV1BZD8_OLDCO</name>
<dbReference type="InterPro" id="IPR055294">
    <property type="entry name" value="FBL60-like"/>
</dbReference>
<keyword evidence="2" id="KW-1185">Reference proteome</keyword>
<evidence type="ECO:0000313" key="2">
    <source>
        <dbReference type="Proteomes" id="UP001161247"/>
    </source>
</evidence>
<protein>
    <submittedName>
        <fullName evidence="1">OLC1v1023173C1</fullName>
    </submittedName>
</protein>
<reference evidence="1" key="1">
    <citation type="submission" date="2023-03" db="EMBL/GenBank/DDBJ databases">
        <authorList>
            <person name="Julca I."/>
        </authorList>
    </citation>
    <scope>NUCLEOTIDE SEQUENCE</scope>
</reference>
<sequence length="113" mass="13903">MRTSVLSKRWIDLWTFVPRLNFDASKDMAEILSFDESLLKLEDGKIYRNSCRPKRRNYVKWVNKVLQSHKSVDLDMFRICFDLNRSYRHHIDRWLQFVFARRVERLELPWVLL</sequence>
<proteinExistence type="predicted"/>
<dbReference type="AlphaFoldDB" id="A0AAV1BZD8"/>